<evidence type="ECO:0000256" key="8">
    <source>
        <dbReference type="ARBA" id="ARBA00026106"/>
    </source>
</evidence>
<comment type="cofactor">
    <cofactor evidence="1">
        <name>pyridoxal 5'-phosphate</name>
        <dbReference type="ChEBI" id="CHEBI:597326"/>
    </cofactor>
</comment>
<evidence type="ECO:0000256" key="7">
    <source>
        <dbReference type="ARBA" id="ARBA00025785"/>
    </source>
</evidence>
<dbReference type="SUPFAM" id="SSF53383">
    <property type="entry name" value="PLP-dependent transferases"/>
    <property type="match status" value="1"/>
</dbReference>
<evidence type="ECO:0000313" key="11">
    <source>
        <dbReference type="EMBL" id="KAK7792484.1"/>
    </source>
</evidence>
<name>A0AAN9V6F9_9ORTH</name>
<evidence type="ECO:0000256" key="4">
    <source>
        <dbReference type="ARBA" id="ARBA00022679"/>
    </source>
</evidence>
<comment type="caution">
    <text evidence="11">The sequence shown here is derived from an EMBL/GenBank/DDBJ whole genome shotgun (WGS) entry which is preliminary data.</text>
</comment>
<organism evidence="11 12">
    <name type="scientific">Gryllus longicercus</name>
    <dbReference type="NCBI Taxonomy" id="2509291"/>
    <lineage>
        <taxon>Eukaryota</taxon>
        <taxon>Metazoa</taxon>
        <taxon>Ecdysozoa</taxon>
        <taxon>Arthropoda</taxon>
        <taxon>Hexapoda</taxon>
        <taxon>Insecta</taxon>
        <taxon>Pterygota</taxon>
        <taxon>Neoptera</taxon>
        <taxon>Polyneoptera</taxon>
        <taxon>Orthoptera</taxon>
        <taxon>Ensifera</taxon>
        <taxon>Gryllidea</taxon>
        <taxon>Grylloidea</taxon>
        <taxon>Gryllidae</taxon>
        <taxon>Gryllinae</taxon>
        <taxon>Gryllus</taxon>
    </lineage>
</organism>
<dbReference type="CDD" id="cd00609">
    <property type="entry name" value="AAT_like"/>
    <property type="match status" value="1"/>
</dbReference>
<dbReference type="Gene3D" id="1.10.287.1970">
    <property type="match status" value="1"/>
</dbReference>
<keyword evidence="4" id="KW-0808">Transferase</keyword>
<dbReference type="InterPro" id="IPR045088">
    <property type="entry name" value="ALAT1/2-like"/>
</dbReference>
<evidence type="ECO:0000259" key="10">
    <source>
        <dbReference type="Pfam" id="PF00155"/>
    </source>
</evidence>
<evidence type="ECO:0000313" key="12">
    <source>
        <dbReference type="Proteomes" id="UP001378592"/>
    </source>
</evidence>
<dbReference type="EC" id="2.6.1.2" evidence="8"/>
<dbReference type="GO" id="GO:0030170">
    <property type="term" value="F:pyridoxal phosphate binding"/>
    <property type="evidence" value="ECO:0007669"/>
    <property type="project" value="InterPro"/>
</dbReference>
<comment type="similarity">
    <text evidence="7">Belongs to the class-I pyridoxal-phosphate-dependent aminotransferase family. Alanine aminotransferase subfamily.</text>
</comment>
<dbReference type="InterPro" id="IPR004839">
    <property type="entry name" value="Aminotransferase_I/II_large"/>
</dbReference>
<reference evidence="11 12" key="1">
    <citation type="submission" date="2024-03" db="EMBL/GenBank/DDBJ databases">
        <title>The genome assembly and annotation of the cricket Gryllus longicercus Weissman &amp; Gray.</title>
        <authorList>
            <person name="Szrajer S."/>
            <person name="Gray D."/>
            <person name="Ylla G."/>
        </authorList>
    </citation>
    <scope>NUCLEOTIDE SEQUENCE [LARGE SCALE GENOMIC DNA]</scope>
    <source>
        <strain evidence="11">DAG 2021-001</strain>
        <tissue evidence="11">Whole body minus gut</tissue>
    </source>
</reference>
<keyword evidence="3" id="KW-0032">Aminotransferase</keyword>
<evidence type="ECO:0000256" key="6">
    <source>
        <dbReference type="ARBA" id="ARBA00025708"/>
    </source>
</evidence>
<dbReference type="Pfam" id="PF00155">
    <property type="entry name" value="Aminotran_1_2"/>
    <property type="match status" value="1"/>
</dbReference>
<evidence type="ECO:0000256" key="2">
    <source>
        <dbReference type="ARBA" id="ARBA00011738"/>
    </source>
</evidence>
<dbReference type="InterPro" id="IPR015422">
    <property type="entry name" value="PyrdxlP-dep_Trfase_small"/>
</dbReference>
<comment type="pathway">
    <text evidence="6">Amino-acid degradation; L-alanine degradation via transaminase pathway; pyruvate from L-alanine: step 1/1.</text>
</comment>
<keyword evidence="5" id="KW-0663">Pyridoxal phosphate</keyword>
<evidence type="ECO:0000256" key="3">
    <source>
        <dbReference type="ARBA" id="ARBA00022576"/>
    </source>
</evidence>
<dbReference type="InterPro" id="IPR015421">
    <property type="entry name" value="PyrdxlP-dep_Trfase_major"/>
</dbReference>
<evidence type="ECO:0000256" key="1">
    <source>
        <dbReference type="ARBA" id="ARBA00001933"/>
    </source>
</evidence>
<dbReference type="EMBL" id="JAZDUA010000446">
    <property type="protein sequence ID" value="KAK7792484.1"/>
    <property type="molecule type" value="Genomic_DNA"/>
</dbReference>
<dbReference type="Gene3D" id="3.40.640.10">
    <property type="entry name" value="Type I PLP-dependent aspartate aminotransferase-like (Major domain)"/>
    <property type="match status" value="1"/>
</dbReference>
<comment type="catalytic activity">
    <reaction evidence="9">
        <text>L-alanine + 2-oxoglutarate = pyruvate + L-glutamate</text>
        <dbReference type="Rhea" id="RHEA:19453"/>
        <dbReference type="ChEBI" id="CHEBI:15361"/>
        <dbReference type="ChEBI" id="CHEBI:16810"/>
        <dbReference type="ChEBI" id="CHEBI:29985"/>
        <dbReference type="ChEBI" id="CHEBI:57972"/>
        <dbReference type="EC" id="2.6.1.2"/>
    </reaction>
</comment>
<dbReference type="Proteomes" id="UP001378592">
    <property type="component" value="Unassembled WGS sequence"/>
</dbReference>
<evidence type="ECO:0000256" key="9">
    <source>
        <dbReference type="ARBA" id="ARBA00047412"/>
    </source>
</evidence>
<accession>A0AAN9V6F9</accession>
<dbReference type="GO" id="GO:0004021">
    <property type="term" value="F:L-alanine:2-oxoglutarate aminotransferase activity"/>
    <property type="evidence" value="ECO:0007669"/>
    <property type="project" value="UniProtKB-EC"/>
</dbReference>
<proteinExistence type="inferred from homology"/>
<keyword evidence="12" id="KW-1185">Reference proteome</keyword>
<comment type="subunit">
    <text evidence="2">Homodimer.</text>
</comment>
<protein>
    <recommendedName>
        <fullName evidence="8">alanine transaminase</fullName>
        <ecNumber evidence="8">2.6.1.2</ecNumber>
    </recommendedName>
</protein>
<dbReference type="FunFam" id="3.40.640.10:FF:000012">
    <property type="entry name" value="alanine aminotransferase 2"/>
    <property type="match status" value="1"/>
</dbReference>
<dbReference type="AlphaFoldDB" id="A0AAN9V6F9"/>
<dbReference type="FunFam" id="1.10.287.1970:FF:000001">
    <property type="entry name" value="Alanine aminotransferase 2"/>
    <property type="match status" value="1"/>
</dbReference>
<gene>
    <name evidence="11" type="ORF">R5R35_013867</name>
</gene>
<evidence type="ECO:0000256" key="5">
    <source>
        <dbReference type="ARBA" id="ARBA00022898"/>
    </source>
</evidence>
<dbReference type="FunFam" id="3.90.1150.10:FF:000010">
    <property type="entry name" value="Alanine aminotransferase 2"/>
    <property type="match status" value="1"/>
</dbReference>
<feature type="domain" description="Aminotransferase class I/classII large" evidence="10">
    <location>
        <begin position="150"/>
        <end position="509"/>
    </location>
</feature>
<dbReference type="PANTHER" id="PTHR11751">
    <property type="entry name" value="ALANINE AMINOTRANSFERASE"/>
    <property type="match status" value="1"/>
</dbReference>
<dbReference type="InterPro" id="IPR015424">
    <property type="entry name" value="PyrdxlP-dep_Trfase"/>
</dbReference>
<dbReference type="PANTHER" id="PTHR11751:SF29">
    <property type="entry name" value="ALANINE TRANSAMINASE"/>
    <property type="match status" value="1"/>
</dbReference>
<sequence>MFSRNMMPSTNCIVTNSIKKVKGKDFLSLRIVDLTQRPRLLASARARGDRLLTLDNLNPCIKAMEYAVRGPLVTRALEIEKELKQGTKNLFNEVIKANIGDSQAMRQTPITFVRQVMALVTYPELMKISIFPDDVKERAKLLLSGCGGESAGAYPLSPGNEFVCRHVAEYIEKRDGFPCDSKNIILCAGATEGIKQILKLLICETEGLKPAIMVPVPQYPLYSSTATEFGMRQVDYYLDESRGWALTTKELTRALNDAKGLCNPRALVVINPGNPTGQVLTKENIEEIINFAYEKGLILLADEVYQNNIYDKNSEFHSFKKVMMEMGPPYSEMELASFMSSSKGYTGECGFRGGYIEMINFEPEVKATFLKSIVAIHCSTLGQVAVDCVVKPPEPGQPSYELFIREKTAVLKSLAERAEMVANTFNSIEGMSCNAVQGAMYAFPQIYLPDKAIQIAGKQQISPDTYYALQLLENTGICIVPGSGFGQKEGTHHFRTTILPQHKKLKKMLQKFRTFHEEFLKKHK</sequence>
<dbReference type="Gene3D" id="3.90.1150.10">
    <property type="entry name" value="Aspartate Aminotransferase, domain 1"/>
    <property type="match status" value="1"/>
</dbReference>